<protein>
    <submittedName>
        <fullName evidence="2">Uncharacterized protein</fullName>
    </submittedName>
</protein>
<keyword evidence="3" id="KW-1185">Reference proteome</keyword>
<sequence>MFEGDAPKPRYNIGNFVRLSLAPAPKNSSPPAQTRTPGYSTGHLEPNLESSTSPTKVKIRLQPPPFSDPASFPTDMANTPAAGAMPNMLGPGPAPALQSQSSLASVPLAPSAVHHQVKVAGADKEPHQYVVELAPQINAVSLESQLFSAAPFHAGQMLAKRTDHGKTRSCTKSIVCISWIPKLKDKSGLLSTQGTQVLSRAPAPAPERYAARALSTVQVQPSSIQIPSI</sequence>
<comment type="caution">
    <text evidence="2">The sequence shown here is derived from an EMBL/GenBank/DDBJ whole genome shotgun (WGS) entry which is preliminary data.</text>
</comment>
<evidence type="ECO:0000313" key="2">
    <source>
        <dbReference type="EMBL" id="KAK5096468.1"/>
    </source>
</evidence>
<gene>
    <name evidence="2" type="ORF">LTR24_002533</name>
</gene>
<reference evidence="2 3" key="1">
    <citation type="submission" date="2023-08" db="EMBL/GenBank/DDBJ databases">
        <title>Black Yeasts Isolated from many extreme environments.</title>
        <authorList>
            <person name="Coleine C."/>
            <person name="Stajich J.E."/>
            <person name="Selbmann L."/>
        </authorList>
    </citation>
    <scope>NUCLEOTIDE SEQUENCE [LARGE SCALE GENOMIC DNA]</scope>
    <source>
        <strain evidence="2 3">CCFEE 5885</strain>
    </source>
</reference>
<accession>A0ABR0KHC2</accession>
<dbReference type="Proteomes" id="UP001345013">
    <property type="component" value="Unassembled WGS sequence"/>
</dbReference>
<evidence type="ECO:0000313" key="3">
    <source>
        <dbReference type="Proteomes" id="UP001345013"/>
    </source>
</evidence>
<dbReference type="EMBL" id="JAVRRG010000022">
    <property type="protein sequence ID" value="KAK5096468.1"/>
    <property type="molecule type" value="Genomic_DNA"/>
</dbReference>
<proteinExistence type="predicted"/>
<feature type="region of interest" description="Disordered" evidence="1">
    <location>
        <begin position="21"/>
        <end position="55"/>
    </location>
</feature>
<evidence type="ECO:0000256" key="1">
    <source>
        <dbReference type="SAM" id="MobiDB-lite"/>
    </source>
</evidence>
<name>A0ABR0KHC2_9EURO</name>
<feature type="compositionally biased region" description="Polar residues" evidence="1">
    <location>
        <begin position="26"/>
        <end position="39"/>
    </location>
</feature>
<organism evidence="2 3">
    <name type="scientific">Lithohypha guttulata</name>
    <dbReference type="NCBI Taxonomy" id="1690604"/>
    <lineage>
        <taxon>Eukaryota</taxon>
        <taxon>Fungi</taxon>
        <taxon>Dikarya</taxon>
        <taxon>Ascomycota</taxon>
        <taxon>Pezizomycotina</taxon>
        <taxon>Eurotiomycetes</taxon>
        <taxon>Chaetothyriomycetidae</taxon>
        <taxon>Chaetothyriales</taxon>
        <taxon>Trichomeriaceae</taxon>
        <taxon>Lithohypha</taxon>
    </lineage>
</organism>